<dbReference type="Gene3D" id="1.20.120.520">
    <property type="entry name" value="nmb1532 protein domain like"/>
    <property type="match status" value="1"/>
</dbReference>
<dbReference type="Pfam" id="PF01814">
    <property type="entry name" value="Hemerythrin"/>
    <property type="match status" value="1"/>
</dbReference>
<evidence type="ECO:0000256" key="2">
    <source>
        <dbReference type="ARBA" id="ARBA00022490"/>
    </source>
</evidence>
<dbReference type="InterPro" id="IPR012312">
    <property type="entry name" value="Hemerythrin-like"/>
</dbReference>
<evidence type="ECO:0000256" key="3">
    <source>
        <dbReference type="ARBA" id="ARBA00022723"/>
    </source>
</evidence>
<evidence type="ECO:0000313" key="6">
    <source>
        <dbReference type="EMBL" id="QUN06210.1"/>
    </source>
</evidence>
<dbReference type="PANTHER" id="PTHR36438">
    <property type="entry name" value="IRON-SULFUR CLUSTER REPAIR PROTEIN YTFE"/>
    <property type="match status" value="1"/>
</dbReference>
<dbReference type="EMBL" id="CP073587">
    <property type="protein sequence ID" value="QUN06210.1"/>
    <property type="molecule type" value="Genomic_DNA"/>
</dbReference>
<dbReference type="InterPro" id="IPR019903">
    <property type="entry name" value="RIC_family"/>
</dbReference>
<keyword evidence="4" id="KW-0408">Iron</keyword>
<evidence type="ECO:0000256" key="1">
    <source>
        <dbReference type="ARBA" id="ARBA00004496"/>
    </source>
</evidence>
<reference evidence="6 7" key="1">
    <citation type="submission" date="2021-04" db="EMBL/GenBank/DDBJ databases">
        <title>Novel species identification of genus Shewanella.</title>
        <authorList>
            <person name="Liu G."/>
        </authorList>
    </citation>
    <scope>NUCLEOTIDE SEQUENCE [LARGE SCALE GENOMIC DNA]</scope>
    <source>
        <strain evidence="6 7">FJAT-54481</strain>
    </source>
</reference>
<protein>
    <submittedName>
        <fullName evidence="6">Iron-sulfur cluster repair di-iron protein</fullName>
    </submittedName>
</protein>
<name>A0ABX7YTV3_9GAMM</name>
<dbReference type="PANTHER" id="PTHR36438:SF1">
    <property type="entry name" value="IRON-SULFUR CLUSTER REPAIR PROTEIN YTFE"/>
    <property type="match status" value="1"/>
</dbReference>
<keyword evidence="7" id="KW-1185">Reference proteome</keyword>
<organism evidence="6 7">
    <name type="scientific">Shewanella yunxiaonensis</name>
    <dbReference type="NCBI Taxonomy" id="2829809"/>
    <lineage>
        <taxon>Bacteria</taxon>
        <taxon>Pseudomonadati</taxon>
        <taxon>Pseudomonadota</taxon>
        <taxon>Gammaproteobacteria</taxon>
        <taxon>Alteromonadales</taxon>
        <taxon>Shewanellaceae</taxon>
        <taxon>Shewanella</taxon>
    </lineage>
</organism>
<evidence type="ECO:0000256" key="4">
    <source>
        <dbReference type="ARBA" id="ARBA00023004"/>
    </source>
</evidence>
<accession>A0ABX7YTV3</accession>
<keyword evidence="2" id="KW-0963">Cytoplasm</keyword>
<gene>
    <name evidence="6" type="primary">ric</name>
    <name evidence="6" type="ORF">KDN34_01690</name>
</gene>
<sequence length="233" mass="26444">MASDIQLSRRVGDFVAEDFRYAHVFTHFGIDFCCGGGRMLDAACTRANANPSEVLQALQHIGETGQKQDKLTRLSLPALIDHIESTHHQYIRRTAPLLLEYADKMVRAHGEKYTEIKPIAGWIKALIADLLPHLQKEEMILFPAIRALSNHEAYESCFGTLQHPVNAMEYEHEEAGQILEKLRGLTNNYQPPAYACTTWKVCYATLAEFEQDLFSHIHLENNVLFPKALKLEP</sequence>
<proteinExistence type="predicted"/>
<feature type="domain" description="Hemerythrin-like" evidence="5">
    <location>
        <begin position="83"/>
        <end position="228"/>
    </location>
</feature>
<dbReference type="NCBIfam" id="TIGR03652">
    <property type="entry name" value="FeS_repair_RIC"/>
    <property type="match status" value="1"/>
</dbReference>
<dbReference type="RefSeq" id="WP_212595226.1">
    <property type="nucleotide sequence ID" value="NZ_CP073587.1"/>
</dbReference>
<comment type="subcellular location">
    <subcellularLocation>
        <location evidence="1">Cytoplasm</location>
    </subcellularLocation>
</comment>
<evidence type="ECO:0000259" key="5">
    <source>
        <dbReference type="Pfam" id="PF01814"/>
    </source>
</evidence>
<evidence type="ECO:0000313" key="7">
    <source>
        <dbReference type="Proteomes" id="UP000679575"/>
    </source>
</evidence>
<keyword evidence="3" id="KW-0479">Metal-binding</keyword>
<dbReference type="Pfam" id="PF04405">
    <property type="entry name" value="ScdA_N"/>
    <property type="match status" value="1"/>
</dbReference>
<dbReference type="Proteomes" id="UP000679575">
    <property type="component" value="Chromosome"/>
</dbReference>